<dbReference type="Proteomes" id="UP000826462">
    <property type="component" value="Chromosome 2"/>
</dbReference>
<protein>
    <recommendedName>
        <fullName evidence="1">LysR substrate-binding domain-containing protein</fullName>
    </recommendedName>
</protein>
<dbReference type="Gene3D" id="3.40.190.290">
    <property type="match status" value="1"/>
</dbReference>
<proteinExistence type="predicted"/>
<sequence length="79" mass="8825">MLSLATYTVTDDLRSGAVVRVLPQYRLHAFNIVALYRARRYLDAKVSKLIAFLKDYIAPALDDLHEAIESISGATVQTD</sequence>
<organism evidence="2 3">
    <name type="scientific">Paraburkholderia edwinii</name>
    <dbReference type="NCBI Taxonomy" id="2861782"/>
    <lineage>
        <taxon>Bacteria</taxon>
        <taxon>Pseudomonadati</taxon>
        <taxon>Pseudomonadota</taxon>
        <taxon>Betaproteobacteria</taxon>
        <taxon>Burkholderiales</taxon>
        <taxon>Burkholderiaceae</taxon>
        <taxon>Paraburkholderia</taxon>
    </lineage>
</organism>
<dbReference type="EMBL" id="CP080096">
    <property type="protein sequence ID" value="QYD73912.1"/>
    <property type="molecule type" value="Genomic_DNA"/>
</dbReference>
<keyword evidence="3" id="KW-1185">Reference proteome</keyword>
<dbReference type="RefSeq" id="WP_219803766.1">
    <property type="nucleotide sequence ID" value="NZ_CP080096.1"/>
</dbReference>
<dbReference type="Pfam" id="PF03466">
    <property type="entry name" value="LysR_substrate"/>
    <property type="match status" value="1"/>
</dbReference>
<reference evidence="2 3" key="1">
    <citation type="submission" date="2021-07" db="EMBL/GenBank/DDBJ databases">
        <title>Paraburkholderia edwinii protects Aspergillus sp. from phenazines by acting as a toxin sponge.</title>
        <authorList>
            <person name="Dahlstrom K.M."/>
            <person name="Newman D.K."/>
        </authorList>
    </citation>
    <scope>NUCLEOTIDE SEQUENCE [LARGE SCALE GENOMIC DNA]</scope>
    <source>
        <strain evidence="2 3">Pe01</strain>
    </source>
</reference>
<dbReference type="InterPro" id="IPR005119">
    <property type="entry name" value="LysR_subst-bd"/>
</dbReference>
<gene>
    <name evidence="2" type="ORF">KZJ38_32580</name>
</gene>
<evidence type="ECO:0000313" key="2">
    <source>
        <dbReference type="EMBL" id="QYD73912.1"/>
    </source>
</evidence>
<name>A0ABX8V032_9BURK</name>
<dbReference type="SUPFAM" id="SSF53850">
    <property type="entry name" value="Periplasmic binding protein-like II"/>
    <property type="match status" value="1"/>
</dbReference>
<evidence type="ECO:0000313" key="3">
    <source>
        <dbReference type="Proteomes" id="UP000826462"/>
    </source>
</evidence>
<feature type="domain" description="LysR substrate-binding" evidence="1">
    <location>
        <begin position="4"/>
        <end position="56"/>
    </location>
</feature>
<accession>A0ABX8V032</accession>
<evidence type="ECO:0000259" key="1">
    <source>
        <dbReference type="Pfam" id="PF03466"/>
    </source>
</evidence>